<evidence type="ECO:0000313" key="2">
    <source>
        <dbReference type="Proteomes" id="UP001597012"/>
    </source>
</evidence>
<evidence type="ECO:0000313" key="1">
    <source>
        <dbReference type="EMBL" id="MFD0799629.1"/>
    </source>
</evidence>
<keyword evidence="2" id="KW-1185">Reference proteome</keyword>
<dbReference type="RefSeq" id="WP_379936614.1">
    <property type="nucleotide sequence ID" value="NZ_JBHTHY010000028.1"/>
</dbReference>
<accession>A0ABW3B997</accession>
<organism evidence="1 2">
    <name type="scientific">Maribacter chungangensis</name>
    <dbReference type="NCBI Taxonomy" id="1069117"/>
    <lineage>
        <taxon>Bacteria</taxon>
        <taxon>Pseudomonadati</taxon>
        <taxon>Bacteroidota</taxon>
        <taxon>Flavobacteriia</taxon>
        <taxon>Flavobacteriales</taxon>
        <taxon>Flavobacteriaceae</taxon>
        <taxon>Maribacter</taxon>
    </lineage>
</organism>
<dbReference type="PANTHER" id="PTHR48098:SF6">
    <property type="entry name" value="FERRI-BACILLIBACTIN ESTERASE BESA"/>
    <property type="match status" value="1"/>
</dbReference>
<dbReference type="InterPro" id="IPR029058">
    <property type="entry name" value="AB_hydrolase_fold"/>
</dbReference>
<reference evidence="2" key="1">
    <citation type="journal article" date="2019" name="Int. J. Syst. Evol. Microbiol.">
        <title>The Global Catalogue of Microorganisms (GCM) 10K type strain sequencing project: providing services to taxonomists for standard genome sequencing and annotation.</title>
        <authorList>
            <consortium name="The Broad Institute Genomics Platform"/>
            <consortium name="The Broad Institute Genome Sequencing Center for Infectious Disease"/>
            <person name="Wu L."/>
            <person name="Ma J."/>
        </authorList>
    </citation>
    <scope>NUCLEOTIDE SEQUENCE [LARGE SCALE GENOMIC DNA]</scope>
    <source>
        <strain evidence="2">CCUG 61948</strain>
    </source>
</reference>
<comment type="caution">
    <text evidence="1">The sequence shown here is derived from an EMBL/GenBank/DDBJ whole genome shotgun (WGS) entry which is preliminary data.</text>
</comment>
<dbReference type="Gene3D" id="3.40.50.1820">
    <property type="entry name" value="alpha/beta hydrolase"/>
    <property type="match status" value="1"/>
</dbReference>
<dbReference type="Pfam" id="PF00756">
    <property type="entry name" value="Esterase"/>
    <property type="match status" value="1"/>
</dbReference>
<dbReference type="EMBL" id="JBHTHY010000028">
    <property type="protein sequence ID" value="MFD0799629.1"/>
    <property type="molecule type" value="Genomic_DNA"/>
</dbReference>
<sequence>MAKIEHIPYYSNTLGRNIMVEVTGHWGHPILMFPSSGGQYTQNSDFGLNTSVMHLVEEGRVKLYNVETIDMLSFYDDNMDSETKIHNYELYMQFLKNEFIPFVQKECNTHRIGVAGVSFGGFHAANVAFRFPDVVSHLIGMSAAFSIRNMTPYSEDMRIYFNCSAEFMENEEGWKYNHMKIVLGTSDWDICLDKNKHMSGILKRKGIDHWYDEKKWQDHDWPLWKMMFPEYLGKYF</sequence>
<dbReference type="GO" id="GO:0016787">
    <property type="term" value="F:hydrolase activity"/>
    <property type="evidence" value="ECO:0007669"/>
    <property type="project" value="UniProtKB-KW"/>
</dbReference>
<name>A0ABW3B997_9FLAO</name>
<dbReference type="PANTHER" id="PTHR48098">
    <property type="entry name" value="ENTEROCHELIN ESTERASE-RELATED"/>
    <property type="match status" value="1"/>
</dbReference>
<dbReference type="SUPFAM" id="SSF53474">
    <property type="entry name" value="alpha/beta-Hydrolases"/>
    <property type="match status" value="1"/>
</dbReference>
<dbReference type="InterPro" id="IPR050583">
    <property type="entry name" value="Mycobacterial_A85_antigen"/>
</dbReference>
<proteinExistence type="predicted"/>
<keyword evidence="1" id="KW-0378">Hydrolase</keyword>
<dbReference type="Proteomes" id="UP001597012">
    <property type="component" value="Unassembled WGS sequence"/>
</dbReference>
<protein>
    <submittedName>
        <fullName evidence="1">Alpha/beta hydrolase-fold protein</fullName>
    </submittedName>
</protein>
<dbReference type="InterPro" id="IPR000801">
    <property type="entry name" value="Esterase-like"/>
</dbReference>
<gene>
    <name evidence="1" type="ORF">ACFQZJ_19325</name>
</gene>